<keyword evidence="5" id="KW-1185">Reference proteome</keyword>
<name>A0ABS8DSC9_9GAMM</name>
<dbReference type="Proteomes" id="UP001319882">
    <property type="component" value="Unassembled WGS sequence"/>
</dbReference>
<dbReference type="InterPro" id="IPR025711">
    <property type="entry name" value="PepSY"/>
</dbReference>
<protein>
    <submittedName>
        <fullName evidence="4">PepSY domain-containing protein</fullName>
    </submittedName>
</protein>
<proteinExistence type="predicted"/>
<evidence type="ECO:0000256" key="1">
    <source>
        <dbReference type="SAM" id="MobiDB-lite"/>
    </source>
</evidence>
<sequence>MKKTSIALAITAAAALGLSQGAMADRNDYQEALDQTAFANLIEQSASAGVASFRELQVDEERGTLEFEVEGWDAEGQQIEMTLNGESGEVLRQSAHATQVAPWGLDAEQLASLLDRASQDGFDRFEDIDLDEDGSVEISGFDADQREMERSYGIDEFNGGQ</sequence>
<evidence type="ECO:0000259" key="3">
    <source>
        <dbReference type="Pfam" id="PF13670"/>
    </source>
</evidence>
<evidence type="ECO:0000256" key="2">
    <source>
        <dbReference type="SAM" id="SignalP"/>
    </source>
</evidence>
<feature type="domain" description="PepSY" evidence="3">
    <location>
        <begin position="9"/>
        <end position="93"/>
    </location>
</feature>
<comment type="caution">
    <text evidence="4">The sequence shown here is derived from an EMBL/GenBank/DDBJ whole genome shotgun (WGS) entry which is preliminary data.</text>
</comment>
<gene>
    <name evidence="4" type="ORF">GEV37_08925</name>
</gene>
<evidence type="ECO:0000313" key="5">
    <source>
        <dbReference type="Proteomes" id="UP001319882"/>
    </source>
</evidence>
<dbReference type="Pfam" id="PF13670">
    <property type="entry name" value="PepSY_2"/>
    <property type="match status" value="1"/>
</dbReference>
<feature type="signal peptide" evidence="2">
    <location>
        <begin position="1"/>
        <end position="24"/>
    </location>
</feature>
<feature type="region of interest" description="Disordered" evidence="1">
    <location>
        <begin position="133"/>
        <end position="161"/>
    </location>
</feature>
<feature type="chain" id="PRO_5046465999" evidence="2">
    <location>
        <begin position="25"/>
        <end position="161"/>
    </location>
</feature>
<feature type="compositionally biased region" description="Basic and acidic residues" evidence="1">
    <location>
        <begin position="143"/>
        <end position="153"/>
    </location>
</feature>
<dbReference type="Gene3D" id="3.10.450.40">
    <property type="match status" value="1"/>
</dbReference>
<keyword evidence="2" id="KW-0732">Signal</keyword>
<evidence type="ECO:0000313" key="4">
    <source>
        <dbReference type="EMBL" id="MCB8889232.1"/>
    </source>
</evidence>
<dbReference type="RefSeq" id="WP_227389902.1">
    <property type="nucleotide sequence ID" value="NZ_JBHSCJ010000004.1"/>
</dbReference>
<dbReference type="EMBL" id="WHVL01000003">
    <property type="protein sequence ID" value="MCB8889232.1"/>
    <property type="molecule type" value="Genomic_DNA"/>
</dbReference>
<organism evidence="4 5">
    <name type="scientific">Vreelandella malpeensis</name>
    <dbReference type="NCBI Taxonomy" id="1172368"/>
    <lineage>
        <taxon>Bacteria</taxon>
        <taxon>Pseudomonadati</taxon>
        <taxon>Pseudomonadota</taxon>
        <taxon>Gammaproteobacteria</taxon>
        <taxon>Oceanospirillales</taxon>
        <taxon>Halomonadaceae</taxon>
        <taxon>Vreelandella</taxon>
    </lineage>
</organism>
<reference evidence="4 5" key="1">
    <citation type="journal article" date="2021" name="Sci. Rep.">
        <title>Genome analysis of a halophilic bacterium Halomonas malpeensis YU-PRIM-29(T) reveals its exopolysaccharide and pigment producing capabilities.</title>
        <authorList>
            <person name="Athmika"/>
            <person name="Ghate S.D."/>
            <person name="Arun A.B."/>
            <person name="Rao S.S."/>
            <person name="Kumar S.T.A."/>
            <person name="Kandiyil M.K."/>
            <person name="Saptami K."/>
            <person name="Rekha P.D."/>
        </authorList>
    </citation>
    <scope>NUCLEOTIDE SEQUENCE [LARGE SCALE GENOMIC DNA]</scope>
    <source>
        <strain evidence="5">prim 29</strain>
    </source>
</reference>
<accession>A0ABS8DSC9</accession>